<proteinExistence type="inferred from homology"/>
<dbReference type="InterPro" id="IPR021765">
    <property type="entry name" value="UstYa-like"/>
</dbReference>
<organism evidence="3 4">
    <name type="scientific">Daldinia eschscholtzii</name>
    <dbReference type="NCBI Taxonomy" id="292717"/>
    <lineage>
        <taxon>Eukaryota</taxon>
        <taxon>Fungi</taxon>
        <taxon>Dikarya</taxon>
        <taxon>Ascomycota</taxon>
        <taxon>Pezizomycotina</taxon>
        <taxon>Sordariomycetes</taxon>
        <taxon>Xylariomycetidae</taxon>
        <taxon>Xylariales</taxon>
        <taxon>Hypoxylaceae</taxon>
        <taxon>Daldinia</taxon>
    </lineage>
</organism>
<evidence type="ECO:0000313" key="4">
    <source>
        <dbReference type="Proteomes" id="UP001369815"/>
    </source>
</evidence>
<reference evidence="3 4" key="1">
    <citation type="journal article" date="2024" name="Front Chem Biol">
        <title>Unveiling the potential of Daldinia eschscholtzii MFLUCC 19-0629 through bioactivity and bioinformatics studies for enhanced sustainable agriculture production.</title>
        <authorList>
            <person name="Brooks S."/>
            <person name="Weaver J.A."/>
            <person name="Klomchit A."/>
            <person name="Alharthi S.A."/>
            <person name="Onlamun T."/>
            <person name="Nurani R."/>
            <person name="Vong T.K."/>
            <person name="Alberti F."/>
            <person name="Greco C."/>
        </authorList>
    </citation>
    <scope>NUCLEOTIDE SEQUENCE [LARGE SCALE GENOMIC DNA]</scope>
    <source>
        <strain evidence="3">MFLUCC 19-0629</strain>
    </source>
</reference>
<gene>
    <name evidence="3" type="ORF">Daesc_008418</name>
</gene>
<evidence type="ECO:0008006" key="5">
    <source>
        <dbReference type="Google" id="ProtNLM"/>
    </source>
</evidence>
<comment type="pathway">
    <text evidence="1">Mycotoxin biosynthesis.</text>
</comment>
<dbReference type="AlphaFoldDB" id="A0AAX6MD19"/>
<dbReference type="PANTHER" id="PTHR33365">
    <property type="entry name" value="YALI0B05434P"/>
    <property type="match status" value="1"/>
</dbReference>
<accession>A0AAX6MD19</accession>
<evidence type="ECO:0000256" key="2">
    <source>
        <dbReference type="ARBA" id="ARBA00035112"/>
    </source>
</evidence>
<dbReference type="GO" id="GO:0043386">
    <property type="term" value="P:mycotoxin biosynthetic process"/>
    <property type="evidence" value="ECO:0007669"/>
    <property type="project" value="InterPro"/>
</dbReference>
<comment type="similarity">
    <text evidence="2">Belongs to the ustYa family.</text>
</comment>
<protein>
    <recommendedName>
        <fullName evidence="5">Cyclochlorotine biosynthesis protein O</fullName>
    </recommendedName>
</protein>
<name>A0AAX6MD19_9PEZI</name>
<dbReference type="Pfam" id="PF11807">
    <property type="entry name" value="UstYa"/>
    <property type="match status" value="1"/>
</dbReference>
<sequence>MSNAYHTVALDEEPFLAKEAKEEGVVDQKWTESTESKSILDPPAASAVKYETKHFDLPPFTEGPFVGMGDDVDAAWDEISVVGDTMISREEMVKLGLDPETSLAITDPRDGKPGYRVAIEVFHQLHCLNLLRQNVYKEYYSPLGGDTSDAPEDLTGHLDHCIEALRQFVMCQSDVGVFSFNYPMGDDDPWPNYSTPHTCRNFNSIRQWAVDHTVPRGPDEPEH</sequence>
<evidence type="ECO:0000313" key="3">
    <source>
        <dbReference type="EMBL" id="KAK6950092.1"/>
    </source>
</evidence>
<dbReference type="EMBL" id="JBANMG010000008">
    <property type="protein sequence ID" value="KAK6950092.1"/>
    <property type="molecule type" value="Genomic_DNA"/>
</dbReference>
<keyword evidence="4" id="KW-1185">Reference proteome</keyword>
<dbReference type="PANTHER" id="PTHR33365:SF4">
    <property type="entry name" value="CYCLOCHLOROTINE BIOSYNTHESIS PROTEIN O"/>
    <property type="match status" value="1"/>
</dbReference>
<evidence type="ECO:0000256" key="1">
    <source>
        <dbReference type="ARBA" id="ARBA00004685"/>
    </source>
</evidence>
<comment type="caution">
    <text evidence="3">The sequence shown here is derived from an EMBL/GenBank/DDBJ whole genome shotgun (WGS) entry which is preliminary data.</text>
</comment>
<dbReference type="Proteomes" id="UP001369815">
    <property type="component" value="Unassembled WGS sequence"/>
</dbReference>